<reference evidence="3 4" key="1">
    <citation type="submission" date="2016-10" db="EMBL/GenBank/DDBJ databases">
        <authorList>
            <person name="de Groot N.N."/>
        </authorList>
    </citation>
    <scope>NUCLEOTIDE SEQUENCE [LARGE SCALE GENOMIC DNA]</scope>
    <source>
        <strain evidence="3 4">DSM 24015</strain>
    </source>
</reference>
<name>A0A1G7FI93_9FLAO</name>
<sequence length="844" mass="97329">MNTSETYKRHSNGLFLPYAEKKAQGKINPKVIQVVESFKDKSRKDIDKWRKAIQMTQLLENPRFQDYHDLVDDLLTDGHLQSQIQLRITATLNTDFHIINRRTGEENEELTFVFQQQWFFNLLEKALWQIIRGFKLVEFRAFNAEKIDFSEIPQRHLVPTQNRIIPDLSDYNTFIDFSAPKLAAWLLPIGRTSDLGLINNIIPAIIWKRNVAQSWAEFCERFGIPLITATTNSRDAKAINDVHDMLIGIGEASVGTFPQGTEIQIHEANRTDVFRVYSEFIQLNTDEISKQLVGSTMLSDQGSNRSQTEVHERGLNEKIAASDKRSVTFMVNDQLLPLLKIQGYKIGDDDVFEFKTAEQEIDIDKLWNITNGLLMQGFPVEQEWISKTFNIPFEGNRKQGNEEPEKKKNKPNAAAMFERYPENCCPHHLPEAGLSGLSQTLIELTAKLAGAVFDKTDILGILGKLIAAEGVALTKAMMSKFGTDDTYTGPDKLTMQMMEYNCFDFACSKTAERHYTVASRLIDYEKGAIKSRSDFIQQCLKDNDQLNKNWLRTEYNLAVATGQNASAYVRAMQDAKNGGTRFYEYQTMGDSKVRAAHQILDRKVFDILSPGDKAIWPPNGYGCRCEMIPHSGGIQPTSWDKGKSMLMASDKHYAGSQFVLNRGDLKQVFTNKQFYRDIKGYPEKINQMSFDKYGLEKWSEFKDTLKNIELDKTITPENVHELFKKVKDENYAGFEDYLGRKLFMKEKTFTTHTKGKYLGENEQRHLLFPHINEVLKNPDEVWLREYKNGVYQSRYIKFYKDKMLIIDCEFDKHYGLEVKTWYNNKIVEDELRQGIIIRNKGKNL</sequence>
<dbReference type="Pfam" id="PF04233">
    <property type="entry name" value="Phage_Mu_F"/>
    <property type="match status" value="1"/>
</dbReference>
<dbReference type="RefSeq" id="WP_092737910.1">
    <property type="nucleotide sequence ID" value="NZ_FNAS01000023.1"/>
</dbReference>
<evidence type="ECO:0000313" key="4">
    <source>
        <dbReference type="Proteomes" id="UP000198517"/>
    </source>
</evidence>
<dbReference type="OrthoDB" id="9797300at2"/>
<proteinExistence type="predicted"/>
<dbReference type="InterPro" id="IPR041110">
    <property type="entry name" value="PBECR2"/>
</dbReference>
<organism evidence="3 4">
    <name type="scientific">Riemerella columbipharyngis</name>
    <dbReference type="NCBI Taxonomy" id="1071918"/>
    <lineage>
        <taxon>Bacteria</taxon>
        <taxon>Pseudomonadati</taxon>
        <taxon>Bacteroidota</taxon>
        <taxon>Flavobacteriia</taxon>
        <taxon>Flavobacteriales</taxon>
        <taxon>Weeksellaceae</taxon>
        <taxon>Riemerella</taxon>
    </lineage>
</organism>
<dbReference type="AlphaFoldDB" id="A0A1G7FI93"/>
<feature type="domain" description="Phage-Barnase-EndoU-ColicinE5/D-RelE like nuclease 2" evidence="2">
    <location>
        <begin position="721"/>
        <end position="834"/>
    </location>
</feature>
<accession>A0A1G7FI93</accession>
<dbReference type="InterPro" id="IPR006528">
    <property type="entry name" value="Phage_head_morphogenesis_dom"/>
</dbReference>
<evidence type="ECO:0000313" key="3">
    <source>
        <dbReference type="EMBL" id="SDE75660.1"/>
    </source>
</evidence>
<dbReference type="Proteomes" id="UP000198517">
    <property type="component" value="Unassembled WGS sequence"/>
</dbReference>
<evidence type="ECO:0000259" key="1">
    <source>
        <dbReference type="Pfam" id="PF04233"/>
    </source>
</evidence>
<gene>
    <name evidence="3" type="ORF">SAMN05421544_12314</name>
</gene>
<dbReference type="InterPro" id="IPR009279">
    <property type="entry name" value="Portal_Mu"/>
</dbReference>
<dbReference type="Pfam" id="PF06074">
    <property type="entry name" value="Portal_Mu"/>
    <property type="match status" value="1"/>
</dbReference>
<evidence type="ECO:0000259" key="2">
    <source>
        <dbReference type="Pfam" id="PF18810"/>
    </source>
</evidence>
<dbReference type="Pfam" id="PF18810">
    <property type="entry name" value="PBECR2"/>
    <property type="match status" value="1"/>
</dbReference>
<dbReference type="STRING" id="1071918.SAMN05421544_12314"/>
<feature type="domain" description="Phage head morphogenesis" evidence="1">
    <location>
        <begin position="536"/>
        <end position="628"/>
    </location>
</feature>
<dbReference type="EMBL" id="FNAS01000023">
    <property type="protein sequence ID" value="SDE75660.1"/>
    <property type="molecule type" value="Genomic_DNA"/>
</dbReference>
<keyword evidence="4" id="KW-1185">Reference proteome</keyword>
<protein>
    <submittedName>
        <fullName evidence="3">Mu-like prophage protein gp29</fullName>
    </submittedName>
</protein>